<name>A0A1I4PNT3_9PROT</name>
<gene>
    <name evidence="1" type="ORF">SAMN05421863_10226</name>
</gene>
<protein>
    <submittedName>
        <fullName evidence="1">Uncharacterized protein</fullName>
    </submittedName>
</protein>
<accession>A0A1I4PNT3</accession>
<keyword evidence="2" id="KW-1185">Reference proteome</keyword>
<organism evidence="1 2">
    <name type="scientific">Nitrosomonas communis</name>
    <dbReference type="NCBI Taxonomy" id="44574"/>
    <lineage>
        <taxon>Bacteria</taxon>
        <taxon>Pseudomonadati</taxon>
        <taxon>Pseudomonadota</taxon>
        <taxon>Betaproteobacteria</taxon>
        <taxon>Nitrosomonadales</taxon>
        <taxon>Nitrosomonadaceae</taxon>
        <taxon>Nitrosomonas</taxon>
    </lineage>
</organism>
<dbReference type="Proteomes" id="UP000183287">
    <property type="component" value="Unassembled WGS sequence"/>
</dbReference>
<sequence length="42" mass="4850">MKIKEIHIVPLARQVIEIVREIQSLTEEGRVYFQVSGQVLAQ</sequence>
<dbReference type="AlphaFoldDB" id="A0A1I4PNT3"/>
<evidence type="ECO:0000313" key="1">
    <source>
        <dbReference type="EMBL" id="SFM29492.1"/>
    </source>
</evidence>
<proteinExistence type="predicted"/>
<evidence type="ECO:0000313" key="2">
    <source>
        <dbReference type="Proteomes" id="UP000183287"/>
    </source>
</evidence>
<dbReference type="EMBL" id="FOUB01000022">
    <property type="protein sequence ID" value="SFM29492.1"/>
    <property type="molecule type" value="Genomic_DNA"/>
</dbReference>
<reference evidence="2" key="1">
    <citation type="submission" date="2016-10" db="EMBL/GenBank/DDBJ databases">
        <authorList>
            <person name="Varghese N."/>
            <person name="Submissions S."/>
        </authorList>
    </citation>
    <scope>NUCLEOTIDE SEQUENCE [LARGE SCALE GENOMIC DNA]</scope>
    <source>
        <strain evidence="2">Nm44</strain>
    </source>
</reference>